<dbReference type="Proteomes" id="UP001595916">
    <property type="component" value="Unassembled WGS sequence"/>
</dbReference>
<dbReference type="PROSITE" id="PS50164">
    <property type="entry name" value="GIY_YIG"/>
    <property type="match status" value="1"/>
</dbReference>
<dbReference type="Pfam" id="PF01541">
    <property type="entry name" value="GIY-YIG"/>
    <property type="match status" value="1"/>
</dbReference>
<comment type="caution">
    <text evidence="3">The sequence shown here is derived from an EMBL/GenBank/DDBJ whole genome shotgun (WGS) entry which is preliminary data.</text>
</comment>
<comment type="similarity">
    <text evidence="1">Belongs to the UPF0213 family.</text>
</comment>
<evidence type="ECO:0000313" key="4">
    <source>
        <dbReference type="Proteomes" id="UP001595916"/>
    </source>
</evidence>
<gene>
    <name evidence="3" type="ORF">ACFO4R_04315</name>
</gene>
<dbReference type="InterPro" id="IPR050190">
    <property type="entry name" value="UPF0213_domain"/>
</dbReference>
<sequence length="90" mass="10511">MGEQVKKYFVYMVRCSDNSLYTGYTVNSVETRVKKHNEGLGGKYTRARRPVRIVYTEECSSRQKAMKREFEIKKLSKKEKEAMVSSCETV</sequence>
<reference evidence="4" key="1">
    <citation type="journal article" date="2019" name="Int. J. Syst. Evol. Microbiol.">
        <title>The Global Catalogue of Microorganisms (GCM) 10K type strain sequencing project: providing services to taxonomists for standard genome sequencing and annotation.</title>
        <authorList>
            <consortium name="The Broad Institute Genomics Platform"/>
            <consortium name="The Broad Institute Genome Sequencing Center for Infectious Disease"/>
            <person name="Wu L."/>
            <person name="Ma J."/>
        </authorList>
    </citation>
    <scope>NUCLEOTIDE SEQUENCE [LARGE SCALE GENOMIC DNA]</scope>
    <source>
        <strain evidence="4">CCUG 46385</strain>
    </source>
</reference>
<dbReference type="Gene3D" id="3.40.1440.10">
    <property type="entry name" value="GIY-YIG endonuclease"/>
    <property type="match status" value="1"/>
</dbReference>
<feature type="domain" description="GIY-YIG" evidence="2">
    <location>
        <begin position="6"/>
        <end position="82"/>
    </location>
</feature>
<dbReference type="InterPro" id="IPR035901">
    <property type="entry name" value="GIY-YIG_endonuc_sf"/>
</dbReference>
<name>A0ABV9QKM2_9FIRM</name>
<dbReference type="RefSeq" id="WP_379787807.1">
    <property type="nucleotide sequence ID" value="NZ_JBHSHL010000014.1"/>
</dbReference>
<dbReference type="EMBL" id="JBHSHL010000014">
    <property type="protein sequence ID" value="MFC4804300.1"/>
    <property type="molecule type" value="Genomic_DNA"/>
</dbReference>
<dbReference type="SUPFAM" id="SSF82771">
    <property type="entry name" value="GIY-YIG endonuclease"/>
    <property type="match status" value="1"/>
</dbReference>
<dbReference type="CDD" id="cd10456">
    <property type="entry name" value="GIY-YIG_UPF0213"/>
    <property type="match status" value="1"/>
</dbReference>
<organism evidence="3 4">
    <name type="scientific">Filifactor villosus</name>
    <dbReference type="NCBI Taxonomy" id="29374"/>
    <lineage>
        <taxon>Bacteria</taxon>
        <taxon>Bacillati</taxon>
        <taxon>Bacillota</taxon>
        <taxon>Clostridia</taxon>
        <taxon>Peptostreptococcales</taxon>
        <taxon>Filifactoraceae</taxon>
        <taxon>Filifactor</taxon>
    </lineage>
</organism>
<dbReference type="PANTHER" id="PTHR34477">
    <property type="entry name" value="UPF0213 PROTEIN YHBQ"/>
    <property type="match status" value="1"/>
</dbReference>
<evidence type="ECO:0000256" key="1">
    <source>
        <dbReference type="ARBA" id="ARBA00007435"/>
    </source>
</evidence>
<proteinExistence type="inferred from homology"/>
<keyword evidence="4" id="KW-1185">Reference proteome</keyword>
<evidence type="ECO:0000313" key="3">
    <source>
        <dbReference type="EMBL" id="MFC4804300.1"/>
    </source>
</evidence>
<accession>A0ABV9QKM2</accession>
<protein>
    <submittedName>
        <fullName evidence="3">GIY-YIG nuclease family protein</fullName>
    </submittedName>
</protein>
<dbReference type="InterPro" id="IPR000305">
    <property type="entry name" value="GIY-YIG_endonuc"/>
</dbReference>
<dbReference type="PANTHER" id="PTHR34477:SF1">
    <property type="entry name" value="UPF0213 PROTEIN YHBQ"/>
    <property type="match status" value="1"/>
</dbReference>
<evidence type="ECO:0000259" key="2">
    <source>
        <dbReference type="PROSITE" id="PS50164"/>
    </source>
</evidence>